<protein>
    <submittedName>
        <fullName evidence="2">Uncharacterized protein</fullName>
    </submittedName>
</protein>
<dbReference type="InterPro" id="IPR032466">
    <property type="entry name" value="Metal_Hydrolase"/>
</dbReference>
<evidence type="ECO:0000313" key="2">
    <source>
        <dbReference type="EMBL" id="THJ52901.1"/>
    </source>
</evidence>
<proteinExistence type="predicted"/>
<gene>
    <name evidence="2" type="ORF">E7Y31_18580</name>
</gene>
<sequence>TYDAASLELAMERFGADHVLLGTDYPFAARESPPGARRIAPRRRQPGQHPVSVR</sequence>
<keyword evidence="3" id="KW-1185">Reference proteome</keyword>
<dbReference type="SUPFAM" id="SSF51556">
    <property type="entry name" value="Metallo-dependent hydrolases"/>
    <property type="match status" value="1"/>
</dbReference>
<evidence type="ECO:0000256" key="1">
    <source>
        <dbReference type="SAM" id="MobiDB-lite"/>
    </source>
</evidence>
<reference evidence="2 3" key="1">
    <citation type="submission" date="2019-04" db="EMBL/GenBank/DDBJ databases">
        <title>Draft genome sequences for three unisolated Alnus-infective Frankia Sp+ strains, AgTrS, AiOr and AvVan, the first sequenced Frankia strains able to sporulate in-planta.</title>
        <authorList>
            <person name="Bethencourt L."/>
            <person name="Vautrin F."/>
            <person name="Taib N."/>
            <person name="Dubost A."/>
            <person name="Castro-Garcia L."/>
            <person name="Imbaud O."/>
            <person name="Abrouk D."/>
            <person name="Fournier P."/>
            <person name="Briolay J."/>
            <person name="Nguyen A."/>
            <person name="Normand P."/>
            <person name="Fernandez M.P."/>
            <person name="Brochier-Armanet C."/>
            <person name="Herrera-Belaroussi A."/>
        </authorList>
    </citation>
    <scope>NUCLEOTIDE SEQUENCE [LARGE SCALE GENOMIC DNA]</scope>
    <source>
        <strain evidence="2 3">AvVan</strain>
    </source>
</reference>
<comment type="caution">
    <text evidence="2">The sequence shown here is derived from an EMBL/GenBank/DDBJ whole genome shotgun (WGS) entry which is preliminary data.</text>
</comment>
<name>A0A4S5D528_9ACTN</name>
<dbReference type="Proteomes" id="UP000305282">
    <property type="component" value="Unassembled WGS sequence"/>
</dbReference>
<dbReference type="EMBL" id="SSXH01000603">
    <property type="protein sequence ID" value="THJ52901.1"/>
    <property type="molecule type" value="Genomic_DNA"/>
</dbReference>
<dbReference type="Gene3D" id="3.20.20.140">
    <property type="entry name" value="Metal-dependent hydrolases"/>
    <property type="match status" value="1"/>
</dbReference>
<feature type="region of interest" description="Disordered" evidence="1">
    <location>
        <begin position="30"/>
        <end position="54"/>
    </location>
</feature>
<evidence type="ECO:0000313" key="3">
    <source>
        <dbReference type="Proteomes" id="UP000305282"/>
    </source>
</evidence>
<dbReference type="AlphaFoldDB" id="A0A4S5D528"/>
<feature type="non-terminal residue" evidence="2">
    <location>
        <position position="1"/>
    </location>
</feature>
<accession>A0A4S5D528</accession>
<organism evidence="2 3">
    <name type="scientific">Candidatus Frankia alpina</name>
    <dbReference type="NCBI Taxonomy" id="2699483"/>
    <lineage>
        <taxon>Bacteria</taxon>
        <taxon>Bacillati</taxon>
        <taxon>Actinomycetota</taxon>
        <taxon>Actinomycetes</taxon>
        <taxon>Frankiales</taxon>
        <taxon>Frankiaceae</taxon>
        <taxon>Frankia</taxon>
    </lineage>
</organism>